<comment type="caution">
    <text evidence="2">The sequence shown here is derived from an EMBL/GenBank/DDBJ whole genome shotgun (WGS) entry which is preliminary data.</text>
</comment>
<protein>
    <submittedName>
        <fullName evidence="2">Class I SAM-dependent methyltransferase</fullName>
    </submittedName>
</protein>
<keyword evidence="3" id="KW-1185">Reference proteome</keyword>
<dbReference type="PANTHER" id="PTHR43861:SF1">
    <property type="entry name" value="TRANS-ACONITATE 2-METHYLTRANSFERASE"/>
    <property type="match status" value="1"/>
</dbReference>
<evidence type="ECO:0000259" key="1">
    <source>
        <dbReference type="Pfam" id="PF08241"/>
    </source>
</evidence>
<reference evidence="2 3" key="1">
    <citation type="journal article" date="2003" name="Int. J. Syst. Evol. Microbiol.">
        <title>Halobacillus salinus sp. nov., isolated from a salt lake on the coast of the East Sea in Korea.</title>
        <authorList>
            <person name="Yoon J.H."/>
            <person name="Kang K.H."/>
            <person name="Park Y.H."/>
        </authorList>
    </citation>
    <scope>NUCLEOTIDE SEQUENCE [LARGE SCALE GENOMIC DNA]</scope>
    <source>
        <strain evidence="2 3">HSL-3</strain>
    </source>
</reference>
<dbReference type="PANTHER" id="PTHR43861">
    <property type="entry name" value="TRANS-ACONITATE 2-METHYLTRANSFERASE-RELATED"/>
    <property type="match status" value="1"/>
</dbReference>
<dbReference type="Proteomes" id="UP000297982">
    <property type="component" value="Unassembled WGS sequence"/>
</dbReference>
<dbReference type="Gene3D" id="3.40.50.150">
    <property type="entry name" value="Vaccinia Virus protein VP39"/>
    <property type="match status" value="1"/>
</dbReference>
<gene>
    <name evidence="2" type="ORF">E4663_14785</name>
</gene>
<keyword evidence="2" id="KW-0489">Methyltransferase</keyword>
<dbReference type="InterPro" id="IPR029063">
    <property type="entry name" value="SAM-dependent_MTases_sf"/>
</dbReference>
<accession>A0A4Z0GZH3</accession>
<dbReference type="SUPFAM" id="SSF53335">
    <property type="entry name" value="S-adenosyl-L-methionine-dependent methyltransferases"/>
    <property type="match status" value="1"/>
</dbReference>
<dbReference type="GO" id="GO:0032259">
    <property type="term" value="P:methylation"/>
    <property type="evidence" value="ECO:0007669"/>
    <property type="project" value="UniProtKB-KW"/>
</dbReference>
<keyword evidence="2" id="KW-0808">Transferase</keyword>
<dbReference type="AlphaFoldDB" id="A0A4Z0GZH3"/>
<feature type="domain" description="Methyltransferase type 11" evidence="1">
    <location>
        <begin position="53"/>
        <end position="145"/>
    </location>
</feature>
<evidence type="ECO:0000313" key="3">
    <source>
        <dbReference type="Proteomes" id="UP000297982"/>
    </source>
</evidence>
<proteinExistence type="predicted"/>
<dbReference type="OrthoDB" id="5522265at2"/>
<dbReference type="GO" id="GO:0008757">
    <property type="term" value="F:S-adenosylmethionine-dependent methyltransferase activity"/>
    <property type="evidence" value="ECO:0007669"/>
    <property type="project" value="InterPro"/>
</dbReference>
<sequence length="226" mass="26173">MNSFNWHEAAERKWDTMAESWNERSKDMWDHGSRKSIIPFLEKYIKQEGRVADLGCGDGYGSYRLHREGYQVTGLDLSKDMIDRANARVRTEGLQFVQGDLTKLPFESESFDGIMAINSLEWTEVPYQGLEEMKRILKPGGRACIGLLGPTAMPRVNSYRRVYGEEVVCNTMMPWELQKLAEETGWKCLDGEGVYKRGVKEEHLALDEELRQALTFMWLFIFEKQV</sequence>
<dbReference type="EMBL" id="SRJC01000004">
    <property type="protein sequence ID" value="TGB01898.1"/>
    <property type="molecule type" value="Genomic_DNA"/>
</dbReference>
<dbReference type="CDD" id="cd02440">
    <property type="entry name" value="AdoMet_MTases"/>
    <property type="match status" value="1"/>
</dbReference>
<dbReference type="Pfam" id="PF08241">
    <property type="entry name" value="Methyltransf_11"/>
    <property type="match status" value="1"/>
</dbReference>
<organism evidence="2 3">
    <name type="scientific">Halobacillus salinus</name>
    <dbReference type="NCBI Taxonomy" id="192814"/>
    <lineage>
        <taxon>Bacteria</taxon>
        <taxon>Bacillati</taxon>
        <taxon>Bacillota</taxon>
        <taxon>Bacilli</taxon>
        <taxon>Bacillales</taxon>
        <taxon>Bacillaceae</taxon>
        <taxon>Halobacillus</taxon>
    </lineage>
</organism>
<dbReference type="STRING" id="192814.GCA_900166575_03726"/>
<name>A0A4Z0GZH3_9BACI</name>
<dbReference type="RefSeq" id="WP_079477155.1">
    <property type="nucleotide sequence ID" value="NZ_FVYZ01000002.1"/>
</dbReference>
<evidence type="ECO:0000313" key="2">
    <source>
        <dbReference type="EMBL" id="TGB01898.1"/>
    </source>
</evidence>
<dbReference type="InterPro" id="IPR013216">
    <property type="entry name" value="Methyltransf_11"/>
</dbReference>